<dbReference type="AlphaFoldDB" id="A0A381PB65"/>
<sequence length="149" mass="17038">MIELGRELARELEIVLPEWVEKRVRCIYQAWTRDWSQEIELEAQEAGKQCAADLGSRLRELLESDIDQQNTNPMSILRGAVKYPTQVLKHHSVPPIERDDFAEKVFPDDAYGLTPTTFLDFGQTAHELGIAWGAAKAHTHLSKRREAQN</sequence>
<evidence type="ECO:0000313" key="1">
    <source>
        <dbReference type="EMBL" id="SUZ64221.1"/>
    </source>
</evidence>
<gene>
    <name evidence="1" type="ORF">METZ01_LOCUS17075</name>
</gene>
<accession>A0A381PB65</accession>
<name>A0A381PB65_9ZZZZ</name>
<reference evidence="1" key="1">
    <citation type="submission" date="2018-05" db="EMBL/GenBank/DDBJ databases">
        <authorList>
            <person name="Lanie J.A."/>
            <person name="Ng W.-L."/>
            <person name="Kazmierczak K.M."/>
            <person name="Andrzejewski T.M."/>
            <person name="Davidsen T.M."/>
            <person name="Wayne K.J."/>
            <person name="Tettelin H."/>
            <person name="Glass J.I."/>
            <person name="Rusch D."/>
            <person name="Podicherti R."/>
            <person name="Tsui H.-C.T."/>
            <person name="Winkler M.E."/>
        </authorList>
    </citation>
    <scope>NUCLEOTIDE SEQUENCE</scope>
</reference>
<organism evidence="1">
    <name type="scientific">marine metagenome</name>
    <dbReference type="NCBI Taxonomy" id="408172"/>
    <lineage>
        <taxon>unclassified sequences</taxon>
        <taxon>metagenomes</taxon>
        <taxon>ecological metagenomes</taxon>
    </lineage>
</organism>
<protein>
    <submittedName>
        <fullName evidence="1">Uncharacterized protein</fullName>
    </submittedName>
</protein>
<dbReference type="EMBL" id="UINC01000928">
    <property type="protein sequence ID" value="SUZ64221.1"/>
    <property type="molecule type" value="Genomic_DNA"/>
</dbReference>
<proteinExistence type="predicted"/>